<feature type="compositionally biased region" description="Low complexity" evidence="1">
    <location>
        <begin position="91"/>
        <end position="114"/>
    </location>
</feature>
<sequence>MKTPLLILAPLSMLALAACNQTETPAAGEADAAKTTAAAEEIEMPPAITASGTYRCADNTILYVDFLGANEAADIRVGDKAATAVRVTAPAPEAPAADAAATDAAKPAAEAAPAGPLKSADGESTLSGAGKEIKVKLAGKGEQTCKGS</sequence>
<dbReference type="OrthoDB" id="7472092at2"/>
<dbReference type="AlphaFoldDB" id="A0A553W9U7"/>
<dbReference type="RefSeq" id="WP_143776688.1">
    <property type="nucleotide sequence ID" value="NZ_VKKU01000002.1"/>
</dbReference>
<gene>
    <name evidence="3" type="ORF">FOM92_09755</name>
</gene>
<comment type="caution">
    <text evidence="3">The sequence shown here is derived from an EMBL/GenBank/DDBJ whole genome shotgun (WGS) entry which is preliminary data.</text>
</comment>
<keyword evidence="2" id="KW-0732">Signal</keyword>
<name>A0A553W9U7_9SPHN</name>
<evidence type="ECO:0000256" key="2">
    <source>
        <dbReference type="SAM" id="SignalP"/>
    </source>
</evidence>
<evidence type="ECO:0000313" key="3">
    <source>
        <dbReference type="EMBL" id="TSB01468.1"/>
    </source>
</evidence>
<dbReference type="PROSITE" id="PS51257">
    <property type="entry name" value="PROKAR_LIPOPROTEIN"/>
    <property type="match status" value="1"/>
</dbReference>
<feature type="region of interest" description="Disordered" evidence="1">
    <location>
        <begin position="91"/>
        <end position="129"/>
    </location>
</feature>
<evidence type="ECO:0000313" key="4">
    <source>
        <dbReference type="Proteomes" id="UP000320160"/>
    </source>
</evidence>
<proteinExistence type="predicted"/>
<reference evidence="3 4" key="1">
    <citation type="submission" date="2019-07" db="EMBL/GenBank/DDBJ databases">
        <authorList>
            <person name="Park M."/>
        </authorList>
    </citation>
    <scope>NUCLEOTIDE SEQUENCE [LARGE SCALE GENOMIC DNA]</scope>
    <source>
        <strain evidence="3 4">KCTC32445</strain>
    </source>
</reference>
<dbReference type="EMBL" id="VKKU01000002">
    <property type="protein sequence ID" value="TSB01468.1"/>
    <property type="molecule type" value="Genomic_DNA"/>
</dbReference>
<dbReference type="Proteomes" id="UP000320160">
    <property type="component" value="Unassembled WGS sequence"/>
</dbReference>
<keyword evidence="4" id="KW-1185">Reference proteome</keyword>
<feature type="signal peptide" evidence="2">
    <location>
        <begin position="1"/>
        <end position="17"/>
    </location>
</feature>
<accession>A0A553W9U7</accession>
<organism evidence="3 4">
    <name type="scientific">Sphingorhabdus contaminans</name>
    <dbReference type="NCBI Taxonomy" id="1343899"/>
    <lineage>
        <taxon>Bacteria</taxon>
        <taxon>Pseudomonadati</taxon>
        <taxon>Pseudomonadota</taxon>
        <taxon>Alphaproteobacteria</taxon>
        <taxon>Sphingomonadales</taxon>
        <taxon>Sphingomonadaceae</taxon>
        <taxon>Sphingorhabdus</taxon>
    </lineage>
</organism>
<evidence type="ECO:0000256" key="1">
    <source>
        <dbReference type="SAM" id="MobiDB-lite"/>
    </source>
</evidence>
<protein>
    <submittedName>
        <fullName evidence="3">Uncharacterized protein</fullName>
    </submittedName>
</protein>
<feature type="chain" id="PRO_5022153720" evidence="2">
    <location>
        <begin position="18"/>
        <end position="148"/>
    </location>
</feature>